<evidence type="ECO:0000259" key="2">
    <source>
        <dbReference type="Pfam" id="PF12146"/>
    </source>
</evidence>
<proteinExistence type="predicted"/>
<feature type="domain" description="Serine aminopeptidase S33" evidence="2">
    <location>
        <begin position="92"/>
        <end position="226"/>
    </location>
</feature>
<dbReference type="RefSeq" id="WP_039253784.1">
    <property type="nucleotide sequence ID" value="NZ_JENJ01000013.1"/>
</dbReference>
<evidence type="ECO:0000313" key="3">
    <source>
        <dbReference type="EMBL" id="KGM97235.1"/>
    </source>
</evidence>
<name>A0A0A0ICG8_CLONO</name>
<comment type="caution">
    <text evidence="3">The sequence shown here is derived from an EMBL/GenBank/DDBJ whole genome shotgun (WGS) entry which is preliminary data.</text>
</comment>
<organism evidence="3 4">
    <name type="scientific">Clostridium novyi A str. 4552</name>
    <dbReference type="NCBI Taxonomy" id="1444289"/>
    <lineage>
        <taxon>Bacteria</taxon>
        <taxon>Bacillati</taxon>
        <taxon>Bacillota</taxon>
        <taxon>Clostridia</taxon>
        <taxon>Eubacteriales</taxon>
        <taxon>Clostridiaceae</taxon>
        <taxon>Clostridium</taxon>
    </lineage>
</organism>
<keyword evidence="1" id="KW-1133">Transmembrane helix</keyword>
<dbReference type="InterPro" id="IPR029058">
    <property type="entry name" value="AB_hydrolase_fold"/>
</dbReference>
<dbReference type="Gene3D" id="3.40.50.1820">
    <property type="entry name" value="alpha/beta hydrolase"/>
    <property type="match status" value="1"/>
</dbReference>
<keyword evidence="1" id="KW-0812">Transmembrane</keyword>
<dbReference type="AlphaFoldDB" id="A0A0A0ICG8"/>
<dbReference type="PANTHER" id="PTHR43358:SF4">
    <property type="entry name" value="ALPHA_BETA HYDROLASE FOLD-1 DOMAIN-CONTAINING PROTEIN"/>
    <property type="match status" value="1"/>
</dbReference>
<dbReference type="InterPro" id="IPR052920">
    <property type="entry name" value="DNA-binding_regulatory"/>
</dbReference>
<dbReference type="OrthoDB" id="9776685at2"/>
<accession>A0A0A0ICG8</accession>
<dbReference type="SUPFAM" id="SSF53474">
    <property type="entry name" value="alpha/beta-Hydrolases"/>
    <property type="match status" value="1"/>
</dbReference>
<dbReference type="Pfam" id="PF12146">
    <property type="entry name" value="Hydrolase_4"/>
    <property type="match status" value="1"/>
</dbReference>
<dbReference type="EMBL" id="JENJ01000013">
    <property type="protein sequence ID" value="KGM97235.1"/>
    <property type="molecule type" value="Genomic_DNA"/>
</dbReference>
<sequence length="317" mass="36359">METLKKDVSLKRKKRTIIKNTLIFLIIVFLVTTGISIYVGLKLTSPKREKIKYNPKHYGLNYEDVSFKSKNQDVLLKGWWMPSQLKNKEIKSEKTIIFSHGYGNNRGLYKISVLNLAKKLCESGYNVLVFDFRASGESEGKFVTIGGLEKYDLLGAIDFVKNKKKSKIINLMGWSMGATTSILAGTESKDVKCIVADSPFGNLKEYLESNLSYWSKLPNTYFTKTILYILPKIRGFNIDKVNAIKAASSINNKKIFLIHSKDDDAIPYENTEKIYNSINNKSDVKVWITNNAKHIKSYSLYKDEYEKRVVEFFMNTK</sequence>
<evidence type="ECO:0000313" key="4">
    <source>
        <dbReference type="Proteomes" id="UP000030012"/>
    </source>
</evidence>
<feature type="transmembrane region" description="Helical" evidence="1">
    <location>
        <begin position="21"/>
        <end position="41"/>
    </location>
</feature>
<protein>
    <recommendedName>
        <fullName evidence="2">Serine aminopeptidase S33 domain-containing protein</fullName>
    </recommendedName>
</protein>
<dbReference type="PANTHER" id="PTHR43358">
    <property type="entry name" value="ALPHA/BETA-HYDROLASE"/>
    <property type="match status" value="1"/>
</dbReference>
<dbReference type="InterPro" id="IPR022742">
    <property type="entry name" value="Hydrolase_4"/>
</dbReference>
<dbReference type="Proteomes" id="UP000030012">
    <property type="component" value="Unassembled WGS sequence"/>
</dbReference>
<keyword evidence="1" id="KW-0472">Membrane</keyword>
<evidence type="ECO:0000256" key="1">
    <source>
        <dbReference type="SAM" id="Phobius"/>
    </source>
</evidence>
<gene>
    <name evidence="3" type="ORF">Z968_04360</name>
</gene>
<reference evidence="3 4" key="1">
    <citation type="submission" date="2014-01" db="EMBL/GenBank/DDBJ databases">
        <title>Plasmidome dynamics in the species complex Clostridium novyi sensu lato converts strains of independent lineages into distinctly different pathogens.</title>
        <authorList>
            <person name="Skarin H."/>
            <person name="Segerman B."/>
        </authorList>
    </citation>
    <scope>NUCLEOTIDE SEQUENCE [LARGE SCALE GENOMIC DNA]</scope>
    <source>
        <strain evidence="3 4">4552</strain>
    </source>
</reference>